<accession>A0A9N7VG14</accession>
<proteinExistence type="predicted"/>
<dbReference type="AlphaFoldDB" id="A0A9N7VG14"/>
<reference evidence="1" key="1">
    <citation type="submission" date="2020-03" db="EMBL/GenBank/DDBJ databases">
        <authorList>
            <person name="Weist P."/>
        </authorList>
    </citation>
    <scope>NUCLEOTIDE SEQUENCE</scope>
</reference>
<name>A0A9N7VG14_PLEPL</name>
<keyword evidence="2" id="KW-1185">Reference proteome</keyword>
<dbReference type="EMBL" id="CADEAL010004114">
    <property type="protein sequence ID" value="CAB1452077.1"/>
    <property type="molecule type" value="Genomic_DNA"/>
</dbReference>
<evidence type="ECO:0000313" key="1">
    <source>
        <dbReference type="EMBL" id="CAB1452077.1"/>
    </source>
</evidence>
<sequence length="134" mass="13984">MAQKFDSRGDSIDFINLTADVADRQTDRQTGRKQEGRRAGWNAAPVLSLKKLRVAPVSAASPGIALEMYLFIADNTLSTAQGDSELLASLEIAVLPGNTGLPSGLGLTPACNLPSAPLRDCQLADGATSAFLAV</sequence>
<evidence type="ECO:0000313" key="2">
    <source>
        <dbReference type="Proteomes" id="UP001153269"/>
    </source>
</evidence>
<dbReference type="Proteomes" id="UP001153269">
    <property type="component" value="Unassembled WGS sequence"/>
</dbReference>
<comment type="caution">
    <text evidence="1">The sequence shown here is derived from an EMBL/GenBank/DDBJ whole genome shotgun (WGS) entry which is preliminary data.</text>
</comment>
<protein>
    <submittedName>
        <fullName evidence="1">Uncharacterized protein</fullName>
    </submittedName>
</protein>
<gene>
    <name evidence="1" type="ORF">PLEPLA_LOCUS39816</name>
</gene>
<organism evidence="1 2">
    <name type="scientific">Pleuronectes platessa</name>
    <name type="common">European plaice</name>
    <dbReference type="NCBI Taxonomy" id="8262"/>
    <lineage>
        <taxon>Eukaryota</taxon>
        <taxon>Metazoa</taxon>
        <taxon>Chordata</taxon>
        <taxon>Craniata</taxon>
        <taxon>Vertebrata</taxon>
        <taxon>Euteleostomi</taxon>
        <taxon>Actinopterygii</taxon>
        <taxon>Neopterygii</taxon>
        <taxon>Teleostei</taxon>
        <taxon>Neoteleostei</taxon>
        <taxon>Acanthomorphata</taxon>
        <taxon>Carangaria</taxon>
        <taxon>Pleuronectiformes</taxon>
        <taxon>Pleuronectoidei</taxon>
        <taxon>Pleuronectidae</taxon>
        <taxon>Pleuronectes</taxon>
    </lineage>
</organism>